<name>A0A1L3JKX4_9FLAO</name>
<evidence type="ECO:0000313" key="2">
    <source>
        <dbReference type="Proteomes" id="UP000181898"/>
    </source>
</evidence>
<evidence type="ECO:0008006" key="3">
    <source>
        <dbReference type="Google" id="ProtNLM"/>
    </source>
</evidence>
<accession>A0A1L3JKX4</accession>
<protein>
    <recommendedName>
        <fullName evidence="3">YHS domain-containing protein</fullName>
    </recommendedName>
</protein>
<dbReference type="KEGG" id="ten:LPB136_10670"/>
<evidence type="ECO:0000313" key="1">
    <source>
        <dbReference type="EMBL" id="APG65800.1"/>
    </source>
</evidence>
<dbReference type="NCBIfam" id="NF041384">
    <property type="entry name" value="YHS_seleno_dom"/>
    <property type="match status" value="1"/>
</dbReference>
<dbReference type="Proteomes" id="UP000181898">
    <property type="component" value="Chromosome"/>
</dbReference>
<organism evidence="1 2">
    <name type="scientific">Tenacibaculum todarodis</name>
    <dbReference type="NCBI Taxonomy" id="1850252"/>
    <lineage>
        <taxon>Bacteria</taxon>
        <taxon>Pseudomonadati</taxon>
        <taxon>Bacteroidota</taxon>
        <taxon>Flavobacteriia</taxon>
        <taxon>Flavobacteriales</taxon>
        <taxon>Flavobacteriaceae</taxon>
        <taxon>Tenacibaculum</taxon>
    </lineage>
</organism>
<dbReference type="RefSeq" id="WP_072556324.1">
    <property type="nucleotide sequence ID" value="NZ_CP018155.1"/>
</dbReference>
<proteinExistence type="predicted"/>
<reference evidence="1 2" key="1">
    <citation type="submission" date="2016-11" db="EMBL/GenBank/DDBJ databases">
        <title>Tenacibaculum sp. LPB0136, isolated from marine environment.</title>
        <authorList>
            <person name="Kim E."/>
            <person name="Yi H."/>
        </authorList>
    </citation>
    <scope>NUCLEOTIDE SEQUENCE [LARGE SCALE GENOMIC DNA]</scope>
    <source>
        <strain evidence="1 2">LPB0136</strain>
    </source>
</reference>
<gene>
    <name evidence="1" type="ORF">LPB136_10670</name>
</gene>
<keyword evidence="2" id="KW-1185">Reference proteome</keyword>
<sequence>MKFLYIFIFLFSTGVYSQQIDYNTKKGAIANGYDVVEYFNNKAVKGSKKITTKHNGVSFRFSSIKNLERFKNSPEKYIPQFGGYCAYAIGLNGEKVSINPKTFEIRDGKLYLFYNSWGTNTLELWTKENPEKLQSQADKNWQKLQFK</sequence>
<dbReference type="OrthoDB" id="344729at2"/>
<dbReference type="EMBL" id="CP018155">
    <property type="protein sequence ID" value="APG65800.1"/>
    <property type="molecule type" value="Genomic_DNA"/>
</dbReference>
<dbReference type="AlphaFoldDB" id="A0A1L3JKX4"/>
<dbReference type="STRING" id="1850252.LPB136_10670"/>